<dbReference type="AlphaFoldDB" id="A0A0V0I2A0"/>
<dbReference type="EMBL" id="GEDG01012679">
    <property type="protein sequence ID" value="JAP26006.1"/>
    <property type="molecule type" value="Transcribed_RNA"/>
</dbReference>
<name>A0A0V0I2A0_SOLCH</name>
<reference evidence="1" key="1">
    <citation type="submission" date="2015-12" db="EMBL/GenBank/DDBJ databases">
        <title>Gene expression during late stages of embryo sac development: a critical building block for successful pollen-pistil interactions.</title>
        <authorList>
            <person name="Liu Y."/>
            <person name="Joly V."/>
            <person name="Sabar M."/>
            <person name="Matton D.P."/>
        </authorList>
    </citation>
    <scope>NUCLEOTIDE SEQUENCE</scope>
</reference>
<dbReference type="SUPFAM" id="SSF48592">
    <property type="entry name" value="GroEL equatorial domain-like"/>
    <property type="match status" value="1"/>
</dbReference>
<dbReference type="InterPro" id="IPR027413">
    <property type="entry name" value="GROEL-like_equatorial_sf"/>
</dbReference>
<dbReference type="Gene3D" id="1.10.560.10">
    <property type="entry name" value="GroEL-like equatorial domain"/>
    <property type="match status" value="1"/>
</dbReference>
<sequence>MSLSMFSPFYSPLKFSFKEEKGKGNSWALRQSLGKKKLMVVRAGPKRIAFDKECRKALLSGINKLADAVSVTLGPRGIMGFPASLKKN</sequence>
<evidence type="ECO:0000313" key="1">
    <source>
        <dbReference type="EMBL" id="JAP26006.1"/>
    </source>
</evidence>
<accession>A0A0V0I2A0</accession>
<organism evidence="1">
    <name type="scientific">Solanum chacoense</name>
    <name type="common">Chaco potato</name>
    <dbReference type="NCBI Taxonomy" id="4108"/>
    <lineage>
        <taxon>Eukaryota</taxon>
        <taxon>Viridiplantae</taxon>
        <taxon>Streptophyta</taxon>
        <taxon>Embryophyta</taxon>
        <taxon>Tracheophyta</taxon>
        <taxon>Spermatophyta</taxon>
        <taxon>Magnoliopsida</taxon>
        <taxon>eudicotyledons</taxon>
        <taxon>Gunneridae</taxon>
        <taxon>Pentapetalae</taxon>
        <taxon>asterids</taxon>
        <taxon>lamiids</taxon>
        <taxon>Solanales</taxon>
        <taxon>Solanaceae</taxon>
        <taxon>Solanoideae</taxon>
        <taxon>Solaneae</taxon>
        <taxon>Solanum</taxon>
    </lineage>
</organism>
<protein>
    <submittedName>
        <fullName evidence="1">Putative ovule protein</fullName>
    </submittedName>
</protein>
<proteinExistence type="predicted"/>